<accession>A0A328DQ05</accession>
<dbReference type="PANTHER" id="PTHR47818">
    <property type="entry name" value="RNI-LIKE SUPERFAMILY PROTEIN"/>
    <property type="match status" value="1"/>
</dbReference>
<name>A0A328DQ05_9ASTE</name>
<dbReference type="Gene3D" id="3.80.10.10">
    <property type="entry name" value="Ribonuclease Inhibitor"/>
    <property type="match status" value="1"/>
</dbReference>
<evidence type="ECO:0000313" key="2">
    <source>
        <dbReference type="Proteomes" id="UP000249390"/>
    </source>
</evidence>
<organism evidence="1 2">
    <name type="scientific">Cuscuta australis</name>
    <dbReference type="NCBI Taxonomy" id="267555"/>
    <lineage>
        <taxon>Eukaryota</taxon>
        <taxon>Viridiplantae</taxon>
        <taxon>Streptophyta</taxon>
        <taxon>Embryophyta</taxon>
        <taxon>Tracheophyta</taxon>
        <taxon>Spermatophyta</taxon>
        <taxon>Magnoliopsida</taxon>
        <taxon>eudicotyledons</taxon>
        <taxon>Gunneridae</taxon>
        <taxon>Pentapetalae</taxon>
        <taxon>asterids</taxon>
        <taxon>lamiids</taxon>
        <taxon>Solanales</taxon>
        <taxon>Convolvulaceae</taxon>
        <taxon>Cuscuteae</taxon>
        <taxon>Cuscuta</taxon>
        <taxon>Cuscuta subgen. Grammica</taxon>
        <taxon>Cuscuta sect. Cleistogrammica</taxon>
    </lineage>
</organism>
<evidence type="ECO:0000313" key="1">
    <source>
        <dbReference type="EMBL" id="RAL47732.1"/>
    </source>
</evidence>
<dbReference type="EMBL" id="NQVE01000111">
    <property type="protein sequence ID" value="RAL47732.1"/>
    <property type="molecule type" value="Genomic_DNA"/>
</dbReference>
<dbReference type="InterPro" id="IPR001611">
    <property type="entry name" value="Leu-rich_rpt"/>
</dbReference>
<dbReference type="Proteomes" id="UP000249390">
    <property type="component" value="Unassembled WGS sequence"/>
</dbReference>
<dbReference type="AlphaFoldDB" id="A0A328DQ05"/>
<dbReference type="SMART" id="SM00368">
    <property type="entry name" value="LRR_RI"/>
    <property type="match status" value="3"/>
</dbReference>
<gene>
    <name evidence="1" type="ORF">DM860_012357</name>
</gene>
<sequence>MARKECSSPTEVPSLFNLCSGVIKDVLLCGGDFDLIAGVYQLPSELFQPLLPLLPPLALQRLQEQMPFDFGDDHGSVPNNYDNDIPRKRRRHVSFQKVWETLYKARWPDCDKKYRHGQIWSLHNLIKRKEPKHEFTHDWQQIYWETHLQTCLDAAAEIALLPSFEGHIGEVKVPESILKHIGYREHFPASSHDPSMFTYHCQQFGLYACYLRLPSVLCVAETCYLLRNAKLQKLELRWIKSQNEEDVEGLCKLLKQNSGTLKSINFIYSKFSASSLNAICSSLCFKGLQTHDVQQFTIMASRFLSENVGSNLPTGLLLFLSSGRSLCSLSLSDSKLDQNCARMIFNTLLGALSSISILDLSENNISGWLSHFKWQSTSNMHLPLGMSNSLKSLRVLNLRNNGLRKDDVDCLRYVHIYMPNLDSLDLSDNPIEDEGVRSLVTYIEGTCKMIELRLENCELTFNGVNHLLECLSCLQNLPTSLSIGGNTLGSEIGAAIGKFLCKGILALDIDDIGLGSSGFSKAREQIVGVSKLRCIDISKNRGGIETANFMSKLFSHAPELLAINAGYNFMPAESLAIIGSGLEVANGKVEFLDLSGNVSCQNSADVSVLAKFEVGGKLVLEWPSSAPNVPYDDDP</sequence>
<keyword evidence="2" id="KW-1185">Reference proteome</keyword>
<proteinExistence type="predicted"/>
<protein>
    <submittedName>
        <fullName evidence="1">Uncharacterized protein</fullName>
    </submittedName>
</protein>
<reference evidence="1 2" key="1">
    <citation type="submission" date="2018-06" db="EMBL/GenBank/DDBJ databases">
        <title>The Genome of Cuscuta australis (Dodder) Provides Insight into the Evolution of Plant Parasitism.</title>
        <authorList>
            <person name="Liu H."/>
        </authorList>
    </citation>
    <scope>NUCLEOTIDE SEQUENCE [LARGE SCALE GENOMIC DNA]</scope>
    <source>
        <strain evidence="2">cv. Yunnan</strain>
        <tissue evidence="1">Vines</tissue>
    </source>
</reference>
<comment type="caution">
    <text evidence="1">The sequence shown here is derived from an EMBL/GenBank/DDBJ whole genome shotgun (WGS) entry which is preliminary data.</text>
</comment>
<dbReference type="PROSITE" id="PS51450">
    <property type="entry name" value="LRR"/>
    <property type="match status" value="1"/>
</dbReference>
<dbReference type="SUPFAM" id="SSF52047">
    <property type="entry name" value="RNI-like"/>
    <property type="match status" value="1"/>
</dbReference>
<dbReference type="Pfam" id="PF13516">
    <property type="entry name" value="LRR_6"/>
    <property type="match status" value="1"/>
</dbReference>
<dbReference type="PANTHER" id="PTHR47818:SF2">
    <property type="entry name" value="F-BOX DOMAIN-CONTAINING PROTEIN"/>
    <property type="match status" value="1"/>
</dbReference>
<dbReference type="InterPro" id="IPR032675">
    <property type="entry name" value="LRR_dom_sf"/>
</dbReference>